<dbReference type="AlphaFoldDB" id="A0A364P3V8"/>
<dbReference type="OrthoDB" id="7362857at2"/>
<sequence>MQPSWAGVGRDNDERRFDGPIANDDPAARPLGLAQGRARLFQRLAQALRHDLAVVRRGMTWGQAMADRRLTRWQRGLVFYRDHGVWWWKERRN</sequence>
<organism evidence="2 3">
    <name type="scientific">Paramagnetospirillum kuznetsovii</name>
    <dbReference type="NCBI Taxonomy" id="2053833"/>
    <lineage>
        <taxon>Bacteria</taxon>
        <taxon>Pseudomonadati</taxon>
        <taxon>Pseudomonadota</taxon>
        <taxon>Alphaproteobacteria</taxon>
        <taxon>Rhodospirillales</taxon>
        <taxon>Magnetospirillaceae</taxon>
        <taxon>Paramagnetospirillum</taxon>
    </lineage>
</organism>
<keyword evidence="3" id="KW-1185">Reference proteome</keyword>
<evidence type="ECO:0000256" key="1">
    <source>
        <dbReference type="SAM" id="MobiDB-lite"/>
    </source>
</evidence>
<dbReference type="RefSeq" id="WP_112142246.1">
    <property type="nucleotide sequence ID" value="NZ_PGTO01000001.1"/>
</dbReference>
<name>A0A364P3V8_9PROT</name>
<comment type="caution">
    <text evidence="2">The sequence shown here is derived from an EMBL/GenBank/DDBJ whole genome shotgun (WGS) entry which is preliminary data.</text>
</comment>
<evidence type="ECO:0000313" key="2">
    <source>
        <dbReference type="EMBL" id="RAU24013.1"/>
    </source>
</evidence>
<gene>
    <name evidence="2" type="ORF">CU669_01670</name>
</gene>
<feature type="region of interest" description="Disordered" evidence="1">
    <location>
        <begin position="1"/>
        <end position="29"/>
    </location>
</feature>
<reference evidence="2 3" key="1">
    <citation type="submission" date="2017-11" db="EMBL/GenBank/DDBJ databases">
        <title>Draft genome sequence of magnetotactic bacterium Magnetospirillum kuznetsovii LBB-42.</title>
        <authorList>
            <person name="Grouzdev D.S."/>
            <person name="Rysina M.S."/>
            <person name="Baslerov R.V."/>
            <person name="Koziaeva V."/>
        </authorList>
    </citation>
    <scope>NUCLEOTIDE SEQUENCE [LARGE SCALE GENOMIC DNA]</scope>
    <source>
        <strain evidence="2 3">LBB-42</strain>
    </source>
</reference>
<dbReference type="Proteomes" id="UP000251075">
    <property type="component" value="Unassembled WGS sequence"/>
</dbReference>
<evidence type="ECO:0000313" key="3">
    <source>
        <dbReference type="Proteomes" id="UP000251075"/>
    </source>
</evidence>
<dbReference type="EMBL" id="PGTO01000001">
    <property type="protein sequence ID" value="RAU24013.1"/>
    <property type="molecule type" value="Genomic_DNA"/>
</dbReference>
<protein>
    <submittedName>
        <fullName evidence="2">Uncharacterized protein</fullName>
    </submittedName>
</protein>
<proteinExistence type="predicted"/>
<accession>A0A364P3V8</accession>